<dbReference type="OrthoDB" id="871140at2"/>
<proteinExistence type="inferred from homology"/>
<keyword evidence="6 8" id="KW-0472">Membrane</keyword>
<feature type="transmembrane region" description="Helical" evidence="8">
    <location>
        <begin position="122"/>
        <end position="141"/>
    </location>
</feature>
<protein>
    <submittedName>
        <fullName evidence="9">Prolipoprotein diacylglyceryl transferase</fullName>
    </submittedName>
</protein>
<feature type="transmembrane region" description="Helical" evidence="8">
    <location>
        <begin position="194"/>
        <end position="213"/>
    </location>
</feature>
<accession>A0A6I6C7V8</accession>
<dbReference type="InterPro" id="IPR001640">
    <property type="entry name" value="Lgt"/>
</dbReference>
<evidence type="ECO:0000256" key="6">
    <source>
        <dbReference type="ARBA" id="ARBA00023136"/>
    </source>
</evidence>
<reference evidence="9 10" key="1">
    <citation type="submission" date="2019-11" db="EMBL/GenBank/DDBJ databases">
        <title>Complete genome sequence of Spiroplasma tabanidicola TAUS-1 (DSM 22603).</title>
        <authorList>
            <person name="Huang C.-T."/>
            <person name="Lin Y.-C."/>
            <person name="Kuo C.-H."/>
        </authorList>
    </citation>
    <scope>NUCLEOTIDE SEQUENCE [LARGE SCALE GENOMIC DNA]</scope>
    <source>
        <strain evidence="9 10">TAUS-1</strain>
    </source>
</reference>
<evidence type="ECO:0000256" key="3">
    <source>
        <dbReference type="ARBA" id="ARBA00022679"/>
    </source>
</evidence>
<dbReference type="PANTHER" id="PTHR30589">
    <property type="entry name" value="PROLIPOPROTEIN DIACYLGLYCERYL TRANSFERASE"/>
    <property type="match status" value="1"/>
</dbReference>
<dbReference type="Proteomes" id="UP000424468">
    <property type="component" value="Chromosome"/>
</dbReference>
<keyword evidence="4 8" id="KW-0812">Transmembrane</keyword>
<evidence type="ECO:0000256" key="4">
    <source>
        <dbReference type="ARBA" id="ARBA00022692"/>
    </source>
</evidence>
<dbReference type="RefSeq" id="WP_156005563.1">
    <property type="nucleotide sequence ID" value="NZ_CP046276.1"/>
</dbReference>
<feature type="transmembrane region" description="Helical" evidence="8">
    <location>
        <begin position="96"/>
        <end position="115"/>
    </location>
</feature>
<evidence type="ECO:0000256" key="2">
    <source>
        <dbReference type="ARBA" id="ARBA00022475"/>
    </source>
</evidence>
<dbReference type="GO" id="GO:0008961">
    <property type="term" value="F:phosphatidylglycerol-prolipoprotein diacylglyceryl transferase activity"/>
    <property type="evidence" value="ECO:0007669"/>
    <property type="project" value="InterPro"/>
</dbReference>
<evidence type="ECO:0000256" key="7">
    <source>
        <dbReference type="SAM" id="Coils"/>
    </source>
</evidence>
<evidence type="ECO:0000256" key="5">
    <source>
        <dbReference type="ARBA" id="ARBA00022989"/>
    </source>
</evidence>
<comment type="similarity">
    <text evidence="1">Belongs to the Lgt family.</text>
</comment>
<feature type="coiled-coil region" evidence="7">
    <location>
        <begin position="326"/>
        <end position="353"/>
    </location>
</feature>
<evidence type="ECO:0000313" key="10">
    <source>
        <dbReference type="Proteomes" id="UP000424468"/>
    </source>
</evidence>
<keyword evidence="5 8" id="KW-1133">Transmembrane helix</keyword>
<feature type="transmembrane region" description="Helical" evidence="8">
    <location>
        <begin position="58"/>
        <end position="76"/>
    </location>
</feature>
<evidence type="ECO:0000313" key="9">
    <source>
        <dbReference type="EMBL" id="QGS51519.1"/>
    </source>
</evidence>
<evidence type="ECO:0000256" key="8">
    <source>
        <dbReference type="SAM" id="Phobius"/>
    </source>
</evidence>
<dbReference type="EMBL" id="CP046276">
    <property type="protein sequence ID" value="QGS51519.1"/>
    <property type="molecule type" value="Genomic_DNA"/>
</dbReference>
<keyword evidence="3 9" id="KW-0808">Transferase</keyword>
<dbReference type="AlphaFoldDB" id="A0A6I6C7V8"/>
<keyword evidence="7" id="KW-0175">Coiled coil</keyword>
<dbReference type="GO" id="GO:0005886">
    <property type="term" value="C:plasma membrane"/>
    <property type="evidence" value="ECO:0007669"/>
    <property type="project" value="InterPro"/>
</dbReference>
<organism evidence="9 10">
    <name type="scientific">Spiroplasma tabanidicola</name>
    <dbReference type="NCBI Taxonomy" id="324079"/>
    <lineage>
        <taxon>Bacteria</taxon>
        <taxon>Bacillati</taxon>
        <taxon>Mycoplasmatota</taxon>
        <taxon>Mollicutes</taxon>
        <taxon>Entomoplasmatales</taxon>
        <taxon>Spiroplasmataceae</taxon>
        <taxon>Spiroplasma</taxon>
    </lineage>
</organism>
<evidence type="ECO:0000256" key="1">
    <source>
        <dbReference type="ARBA" id="ARBA00007150"/>
    </source>
</evidence>
<dbReference type="GO" id="GO:0042158">
    <property type="term" value="P:lipoprotein biosynthetic process"/>
    <property type="evidence" value="ECO:0007669"/>
    <property type="project" value="InterPro"/>
</dbReference>
<dbReference type="PANTHER" id="PTHR30589:SF0">
    <property type="entry name" value="PHOSPHATIDYLGLYCEROL--PROLIPOPROTEIN DIACYLGLYCERYL TRANSFERASE"/>
    <property type="match status" value="1"/>
</dbReference>
<keyword evidence="2" id="KW-1003">Cell membrane</keyword>
<keyword evidence="10" id="KW-1185">Reference proteome</keyword>
<dbReference type="KEGG" id="stab:STABA_v1c01520"/>
<keyword evidence="9" id="KW-0449">Lipoprotein</keyword>
<sequence length="459" mass="53450">MMNSFAYDNPLWNAWVTGQGEGDNLSFLYSTFLVIGTFVTLIATFITIKLRKIPMQELIHATYIVIGCGVLGGSIFGKLGTGVPLYRVVFIWEPGMSFFGAFLCGFVGGFAFLYAKRHNKKISIYAYADCIVPNVLLGQAIGRWGNLFNHEILGRTTSVEKLQWLPSWIWQRLFYYVDPATGMEAKDLVYKEPLFLYEMFGTLISWVVIVFVIQNLGKWFSKKPWIVDPQAFPIKHPIKLNQIKNVDTYIDIKYKQVYIKGEELYKMSKRQAWLKAYFAYQADLIEANKAQKVIDDHKSIYLKATERYKVLKTKLKEEITKIEYKYKNNKIDKNELLKQKKELAAKFKNDSEKSRSEKSRLKSFFTLNSEKLYEINNPNKYFVIKSGVMSSSYIIIIALIRIILDSFRTNYELAFKWSPVFNYLSLSGIMFLGIIFLVISQFIAPKKWREEGWLYEKSY</sequence>
<dbReference type="Pfam" id="PF01790">
    <property type="entry name" value="LGT"/>
    <property type="match status" value="1"/>
</dbReference>
<feature type="transmembrane region" description="Helical" evidence="8">
    <location>
        <begin position="423"/>
        <end position="444"/>
    </location>
</feature>
<name>A0A6I6C7V8_9MOLU</name>
<gene>
    <name evidence="9" type="primary">lgt</name>
    <name evidence="9" type="ORF">STABA_v1c01520</name>
</gene>
<feature type="transmembrane region" description="Helical" evidence="8">
    <location>
        <begin position="381"/>
        <end position="403"/>
    </location>
</feature>
<feature type="transmembrane region" description="Helical" evidence="8">
    <location>
        <begin position="27"/>
        <end position="46"/>
    </location>
</feature>